<evidence type="ECO:0000259" key="2">
    <source>
        <dbReference type="PROSITE" id="PS50943"/>
    </source>
</evidence>
<gene>
    <name evidence="3" type="ORF">C8E83_3282</name>
</gene>
<dbReference type="InterPro" id="IPR010982">
    <property type="entry name" value="Lambda_DNA-bd_dom_sf"/>
</dbReference>
<comment type="caution">
    <text evidence="3">The sequence shown here is derived from an EMBL/GenBank/DDBJ whole genome shotgun (WGS) entry which is preliminary data.</text>
</comment>
<accession>A0A495IJH3</accession>
<dbReference type="GO" id="GO:0003700">
    <property type="term" value="F:DNA-binding transcription factor activity"/>
    <property type="evidence" value="ECO:0007669"/>
    <property type="project" value="TreeGrafter"/>
</dbReference>
<protein>
    <submittedName>
        <fullName evidence="3">DNA-binding XRE family transcriptional regulator</fullName>
    </submittedName>
</protein>
<dbReference type="Pfam" id="PF01381">
    <property type="entry name" value="HTH_3"/>
    <property type="match status" value="1"/>
</dbReference>
<reference evidence="3 4" key="1">
    <citation type="submission" date="2018-10" db="EMBL/GenBank/DDBJ databases">
        <title>Sequencing the genomes of 1000 actinobacteria strains.</title>
        <authorList>
            <person name="Klenk H.-P."/>
        </authorList>
    </citation>
    <scope>NUCLEOTIDE SEQUENCE [LARGE SCALE GENOMIC DNA]</scope>
    <source>
        <strain evidence="3 4">DSM 17894</strain>
    </source>
</reference>
<keyword evidence="4" id="KW-1185">Reference proteome</keyword>
<dbReference type="PANTHER" id="PTHR46797">
    <property type="entry name" value="HTH-TYPE TRANSCRIPTIONAL REGULATOR"/>
    <property type="match status" value="1"/>
</dbReference>
<dbReference type="PROSITE" id="PS50943">
    <property type="entry name" value="HTH_CROC1"/>
    <property type="match status" value="1"/>
</dbReference>
<dbReference type="GO" id="GO:0003677">
    <property type="term" value="F:DNA binding"/>
    <property type="evidence" value="ECO:0007669"/>
    <property type="project" value="UniProtKB-KW"/>
</dbReference>
<name>A0A495IJH3_9MICO</name>
<dbReference type="SUPFAM" id="SSF47413">
    <property type="entry name" value="lambda repressor-like DNA-binding domains"/>
    <property type="match status" value="1"/>
</dbReference>
<dbReference type="CDD" id="cd00093">
    <property type="entry name" value="HTH_XRE"/>
    <property type="match status" value="1"/>
</dbReference>
<organism evidence="3 4">
    <name type="scientific">Frondihabitans australicus</name>
    <dbReference type="NCBI Taxonomy" id="386892"/>
    <lineage>
        <taxon>Bacteria</taxon>
        <taxon>Bacillati</taxon>
        <taxon>Actinomycetota</taxon>
        <taxon>Actinomycetes</taxon>
        <taxon>Micrococcales</taxon>
        <taxon>Microbacteriaceae</taxon>
        <taxon>Frondihabitans</taxon>
    </lineage>
</organism>
<feature type="domain" description="HTH cro/C1-type" evidence="2">
    <location>
        <begin position="18"/>
        <end position="72"/>
    </location>
</feature>
<dbReference type="AlphaFoldDB" id="A0A495IJH3"/>
<dbReference type="InterPro" id="IPR050807">
    <property type="entry name" value="TransReg_Diox_bact_type"/>
</dbReference>
<dbReference type="GO" id="GO:0005829">
    <property type="term" value="C:cytosol"/>
    <property type="evidence" value="ECO:0007669"/>
    <property type="project" value="TreeGrafter"/>
</dbReference>
<sequence>MIMRPRDQAIRTSMALRLREHRERVGLSPKEAADRAGVALGNYYQLERGDGNPTVTTLVKLARGLGVDPSDLLTGLHP</sequence>
<dbReference type="SMART" id="SM00530">
    <property type="entry name" value="HTH_XRE"/>
    <property type="match status" value="1"/>
</dbReference>
<evidence type="ECO:0000313" key="3">
    <source>
        <dbReference type="EMBL" id="RKR76117.1"/>
    </source>
</evidence>
<keyword evidence="1 3" id="KW-0238">DNA-binding</keyword>
<dbReference type="PANTHER" id="PTHR46797:SF1">
    <property type="entry name" value="METHYLPHOSPHONATE SYNTHASE"/>
    <property type="match status" value="1"/>
</dbReference>
<evidence type="ECO:0000313" key="4">
    <source>
        <dbReference type="Proteomes" id="UP000280008"/>
    </source>
</evidence>
<evidence type="ECO:0000256" key="1">
    <source>
        <dbReference type="ARBA" id="ARBA00023125"/>
    </source>
</evidence>
<proteinExistence type="predicted"/>
<dbReference type="InterPro" id="IPR001387">
    <property type="entry name" value="Cro/C1-type_HTH"/>
</dbReference>
<dbReference type="EMBL" id="RBKS01000001">
    <property type="protein sequence ID" value="RKR76117.1"/>
    <property type="molecule type" value="Genomic_DNA"/>
</dbReference>
<dbReference type="Gene3D" id="1.10.260.40">
    <property type="entry name" value="lambda repressor-like DNA-binding domains"/>
    <property type="match status" value="1"/>
</dbReference>
<dbReference type="Proteomes" id="UP000280008">
    <property type="component" value="Unassembled WGS sequence"/>
</dbReference>